<dbReference type="AlphaFoldDB" id="A0A0G0T1L5"/>
<dbReference type="PANTHER" id="PTHR30319">
    <property type="entry name" value="PHENYLACETIC ACID REGULATOR-RELATED TRANSCRIPTIONAL REPRESSOR"/>
    <property type="match status" value="1"/>
</dbReference>
<dbReference type="Proteomes" id="UP000034664">
    <property type="component" value="Unassembled WGS sequence"/>
</dbReference>
<reference evidence="2 3" key="1">
    <citation type="journal article" date="2015" name="Nature">
        <title>rRNA introns, odd ribosomes, and small enigmatic genomes across a large radiation of phyla.</title>
        <authorList>
            <person name="Brown C.T."/>
            <person name="Hug L.A."/>
            <person name="Thomas B.C."/>
            <person name="Sharon I."/>
            <person name="Castelle C.J."/>
            <person name="Singh A."/>
            <person name="Wilkins M.J."/>
            <person name="Williams K.H."/>
            <person name="Banfield J.F."/>
        </authorList>
    </citation>
    <scope>NUCLEOTIDE SEQUENCE [LARGE SCALE GENOMIC DNA]</scope>
</reference>
<accession>A0A0G0T1L5</accession>
<protein>
    <submittedName>
        <fullName evidence="2">PaaX domain protein</fullName>
    </submittedName>
</protein>
<dbReference type="InterPro" id="IPR048846">
    <property type="entry name" value="PaaX-like_central"/>
</dbReference>
<gene>
    <name evidence="2" type="ORF">UU14_C0040G0004</name>
</gene>
<dbReference type="EMBL" id="LBZM01000040">
    <property type="protein sequence ID" value="KKR70934.1"/>
    <property type="molecule type" value="Genomic_DNA"/>
</dbReference>
<proteinExistence type="predicted"/>
<feature type="domain" description="Transcriptional repressor PaaX-like central Cas2-like" evidence="1">
    <location>
        <begin position="98"/>
        <end position="168"/>
    </location>
</feature>
<dbReference type="GO" id="GO:0006351">
    <property type="term" value="P:DNA-templated transcription"/>
    <property type="evidence" value="ECO:0007669"/>
    <property type="project" value="TreeGrafter"/>
</dbReference>
<sequence length="181" mass="21535">MKEYGKLVGKVLVLLAQGTMLGLSRDKGLRLEILKDADRTWHEIDRKLLYQILKRLKLGHHIEFLKTRNGIEFARLTAKGKERFLQHQFNILALPRAKRWDGKWRIVLFDIPEPKKKIRDSLRRKLKALGFLEFQKSVFIYPFPCRDEINFVINFYNIPEYVYYLEAPLVPDGGFRKEFDI</sequence>
<evidence type="ECO:0000313" key="3">
    <source>
        <dbReference type="Proteomes" id="UP000034664"/>
    </source>
</evidence>
<evidence type="ECO:0000259" key="1">
    <source>
        <dbReference type="Pfam" id="PF20803"/>
    </source>
</evidence>
<dbReference type="Gene3D" id="3.30.70.2650">
    <property type="match status" value="1"/>
</dbReference>
<dbReference type="PANTHER" id="PTHR30319:SF1">
    <property type="entry name" value="TRANSCRIPTIONAL REPRESSOR PAAX"/>
    <property type="match status" value="1"/>
</dbReference>
<dbReference type="Pfam" id="PF20803">
    <property type="entry name" value="PaaX_M"/>
    <property type="match status" value="1"/>
</dbReference>
<comment type="caution">
    <text evidence="2">The sequence shown here is derived from an EMBL/GenBank/DDBJ whole genome shotgun (WGS) entry which is preliminary data.</text>
</comment>
<dbReference type="SUPFAM" id="SSF143430">
    <property type="entry name" value="TTP0101/SSO1404-like"/>
    <property type="match status" value="1"/>
</dbReference>
<organism evidence="2 3">
    <name type="scientific">Candidatus Roizmanbacteria bacterium GW2011_GWB1_40_7</name>
    <dbReference type="NCBI Taxonomy" id="1618482"/>
    <lineage>
        <taxon>Bacteria</taxon>
        <taxon>Candidatus Roizmaniibacteriota</taxon>
    </lineage>
</organism>
<name>A0A0G0T1L5_9BACT</name>
<evidence type="ECO:0000313" key="2">
    <source>
        <dbReference type="EMBL" id="KKR70934.1"/>
    </source>
</evidence>